<reference evidence="1 2" key="1">
    <citation type="submission" date="2020-03" db="EMBL/GenBank/DDBJ databases">
        <title>Vagococcus sp. nov., isolated from beetles.</title>
        <authorList>
            <person name="Hyun D.-W."/>
            <person name="Bae J.-W."/>
        </authorList>
    </citation>
    <scope>NUCLEOTIDE SEQUENCE [LARGE SCALE GENOMIC DNA]</scope>
    <source>
        <strain evidence="1 2">HDW17B</strain>
    </source>
</reference>
<sequence>MADLKEKIKDQLFNYRDILKHTDVVEEIKTSTNLGLEKKVYTGNKENTRKWHSRLY</sequence>
<keyword evidence="2" id="KW-1185">Reference proteome</keyword>
<dbReference type="RefSeq" id="WP_166033301.1">
    <property type="nucleotide sequence ID" value="NZ_CP049887.1"/>
</dbReference>
<gene>
    <name evidence="1" type="ORF">G7082_00900</name>
</gene>
<accession>A0A6G8AQE3</accession>
<protein>
    <submittedName>
        <fullName evidence="1">Uncharacterized protein</fullName>
    </submittedName>
</protein>
<dbReference type="EMBL" id="CP049887">
    <property type="protein sequence ID" value="QIL47189.1"/>
    <property type="molecule type" value="Genomic_DNA"/>
</dbReference>
<dbReference type="AlphaFoldDB" id="A0A6G8AQE3"/>
<dbReference type="Proteomes" id="UP000501747">
    <property type="component" value="Chromosome"/>
</dbReference>
<evidence type="ECO:0000313" key="1">
    <source>
        <dbReference type="EMBL" id="QIL47189.1"/>
    </source>
</evidence>
<name>A0A6G8AQE3_9ENTE</name>
<proteinExistence type="predicted"/>
<organism evidence="1 2">
    <name type="scientific">Vagococcus hydrophili</name>
    <dbReference type="NCBI Taxonomy" id="2714947"/>
    <lineage>
        <taxon>Bacteria</taxon>
        <taxon>Bacillati</taxon>
        <taxon>Bacillota</taxon>
        <taxon>Bacilli</taxon>
        <taxon>Lactobacillales</taxon>
        <taxon>Enterococcaceae</taxon>
        <taxon>Vagococcus</taxon>
    </lineage>
</organism>
<dbReference type="KEGG" id="vhy:G7082_00900"/>
<evidence type="ECO:0000313" key="2">
    <source>
        <dbReference type="Proteomes" id="UP000501747"/>
    </source>
</evidence>